<keyword evidence="5" id="KW-0808">Transferase</keyword>
<feature type="repeat" description="TPR" evidence="8">
    <location>
        <begin position="42"/>
        <end position="75"/>
    </location>
</feature>
<keyword evidence="4" id="KW-0328">Glycosyltransferase</keyword>
<feature type="repeat" description="TPR" evidence="8">
    <location>
        <begin position="143"/>
        <end position="176"/>
    </location>
</feature>
<evidence type="ECO:0000256" key="7">
    <source>
        <dbReference type="ARBA" id="ARBA00022803"/>
    </source>
</evidence>
<protein>
    <recommendedName>
        <fullName evidence="3">protein O-GlcNAc transferase</fullName>
        <ecNumber evidence="3">2.4.1.255</ecNumber>
    </recommendedName>
</protein>
<reference evidence="10" key="1">
    <citation type="submission" date="2024-06" db="EMBL/GenBank/DDBJ databases">
        <authorList>
            <person name="Campbell A.G."/>
        </authorList>
    </citation>
    <scope>NUCLEOTIDE SEQUENCE</scope>
    <source>
        <strain evidence="10">EM17</strain>
    </source>
</reference>
<evidence type="ECO:0000256" key="2">
    <source>
        <dbReference type="ARBA" id="ARBA00005386"/>
    </source>
</evidence>
<evidence type="ECO:0000256" key="3">
    <source>
        <dbReference type="ARBA" id="ARBA00011970"/>
    </source>
</evidence>
<dbReference type="InterPro" id="IPR029489">
    <property type="entry name" value="OGT/SEC/SPY_C"/>
</dbReference>
<dbReference type="PANTHER" id="PTHR44998:SF1">
    <property type="entry name" value="UDP-N-ACETYLGLUCOSAMINE--PEPTIDE N-ACETYLGLUCOSAMINYLTRANSFERASE 110 KDA SUBUNIT"/>
    <property type="match status" value="1"/>
</dbReference>
<evidence type="ECO:0000256" key="6">
    <source>
        <dbReference type="ARBA" id="ARBA00022737"/>
    </source>
</evidence>
<feature type="domain" description="O-GlcNAc transferase C-terminal" evidence="9">
    <location>
        <begin position="449"/>
        <end position="636"/>
    </location>
</feature>
<dbReference type="Gene3D" id="3.40.50.11380">
    <property type="match status" value="1"/>
</dbReference>
<dbReference type="SUPFAM" id="SSF53756">
    <property type="entry name" value="UDP-Glycosyltransferase/glycogen phosphorylase"/>
    <property type="match status" value="1"/>
</dbReference>
<accession>A0ABV1R4D5</accession>
<dbReference type="PANTHER" id="PTHR44998">
    <property type="match status" value="1"/>
</dbReference>
<dbReference type="PROSITE" id="PS50005">
    <property type="entry name" value="TPR"/>
    <property type="match status" value="4"/>
</dbReference>
<comment type="similarity">
    <text evidence="2">Belongs to the glycosyltransferase 41 family. O-GlcNAc transferase subfamily.</text>
</comment>
<comment type="caution">
    <text evidence="10">The sequence shown here is derived from an EMBL/GenBank/DDBJ whole genome shotgun (WGS) entry which is preliminary data.</text>
</comment>
<keyword evidence="11" id="KW-1185">Reference proteome</keyword>
<comment type="pathway">
    <text evidence="1">Protein modification; protein glycosylation.</text>
</comment>
<sequence length="647" mass="70520">MGKIRHRHESLARDAVIAHQKGQLNKAERLYRAFLLAEPDHPGALHLLGTLLHQRGDSAEALPLLNKAAQTTPQDAEIHNNLGVVLNTLGRPAEAAVALERSLELDPLSASTHNNLGVAYRALRRLPEAVACFEHSRALKHDAGTVNNLGLAYLDLERVENATRCFREAIALDPASAQAHLHLAFALRKAGDLLGALESLDAAANLDPGHGQVLAMRSHLRQILCDWRAFATDRKMLSLDVGPWRRRDPPSPFPVLALTDDPGVQLKRGRDYAAPLALPAPRASGPRHPGRIRLAYLSPDFRAHPVAALMVDVLALHDRERFEIVALSYGPDDGSHLRARIAEAADRFIDAYGWSDAEAAGFLRAWPADIAVDLAGFTTLSRPGILASRPARVQGNYLGFPGPTGADWIDFTVGDAFLANEGKLQGGFSETIIAQPGCFQVNSRRPPRSALPARSTEGLPEPGFVFCSFSNSYKIVPTIFAIWMRLLQAIPGSVLWLLADNEPARGNLRREAGRHGVDPQRLVFAQRVSYEAYLARLPLADLFLDTFPFNAGTTASDALWMGLPLMTCSGRAYASRMAGSLLTALGLPELVTDSLDAYERQALQLARDPATLEQVRARLDEILRSGPAVFDPGIFTRRLEAAFEALV</sequence>
<name>A0ABV1R4D5_9HYPH</name>
<keyword evidence="7 8" id="KW-0802">TPR repeat</keyword>
<evidence type="ECO:0000313" key="10">
    <source>
        <dbReference type="EMBL" id="MER2289704.1"/>
    </source>
</evidence>
<dbReference type="RefSeq" id="WP_350377114.1">
    <property type="nucleotide sequence ID" value="NZ_JBELQD010000016.1"/>
</dbReference>
<feature type="repeat" description="TPR" evidence="8">
    <location>
        <begin position="76"/>
        <end position="109"/>
    </location>
</feature>
<evidence type="ECO:0000256" key="1">
    <source>
        <dbReference type="ARBA" id="ARBA00004922"/>
    </source>
</evidence>
<dbReference type="EMBL" id="JBELQD010000016">
    <property type="protein sequence ID" value="MER2289704.1"/>
    <property type="molecule type" value="Genomic_DNA"/>
</dbReference>
<keyword evidence="6" id="KW-0677">Repeat</keyword>
<dbReference type="InterPro" id="IPR019734">
    <property type="entry name" value="TPR_rpt"/>
</dbReference>
<evidence type="ECO:0000259" key="9">
    <source>
        <dbReference type="Pfam" id="PF13844"/>
    </source>
</evidence>
<dbReference type="EC" id="2.4.1.255" evidence="3"/>
<dbReference type="Pfam" id="PF13432">
    <property type="entry name" value="TPR_16"/>
    <property type="match status" value="3"/>
</dbReference>
<feature type="domain" description="O-GlcNAc transferase C-terminal" evidence="9">
    <location>
        <begin position="288"/>
        <end position="437"/>
    </location>
</feature>
<gene>
    <name evidence="10" type="ORF">ABS770_15660</name>
</gene>
<dbReference type="InterPro" id="IPR011990">
    <property type="entry name" value="TPR-like_helical_dom_sf"/>
</dbReference>
<evidence type="ECO:0000313" key="11">
    <source>
        <dbReference type="Proteomes" id="UP001432995"/>
    </source>
</evidence>
<evidence type="ECO:0000256" key="8">
    <source>
        <dbReference type="PROSITE-ProRule" id="PRU00339"/>
    </source>
</evidence>
<dbReference type="SMART" id="SM00028">
    <property type="entry name" value="TPR"/>
    <property type="match status" value="6"/>
</dbReference>
<evidence type="ECO:0000256" key="4">
    <source>
        <dbReference type="ARBA" id="ARBA00022676"/>
    </source>
</evidence>
<organism evidence="10 11">
    <name type="scientific">Methylobacterium brachiatum</name>
    <dbReference type="NCBI Taxonomy" id="269660"/>
    <lineage>
        <taxon>Bacteria</taxon>
        <taxon>Pseudomonadati</taxon>
        <taxon>Pseudomonadota</taxon>
        <taxon>Alphaproteobacteria</taxon>
        <taxon>Hyphomicrobiales</taxon>
        <taxon>Methylobacteriaceae</taxon>
        <taxon>Methylobacterium</taxon>
    </lineage>
</organism>
<evidence type="ECO:0000256" key="5">
    <source>
        <dbReference type="ARBA" id="ARBA00022679"/>
    </source>
</evidence>
<dbReference type="SUPFAM" id="SSF48452">
    <property type="entry name" value="TPR-like"/>
    <property type="match status" value="1"/>
</dbReference>
<proteinExistence type="inferred from homology"/>
<dbReference type="Pfam" id="PF13844">
    <property type="entry name" value="Glyco_transf_41"/>
    <property type="match status" value="2"/>
</dbReference>
<dbReference type="Proteomes" id="UP001432995">
    <property type="component" value="Unassembled WGS sequence"/>
</dbReference>
<dbReference type="Gene3D" id="1.25.40.10">
    <property type="entry name" value="Tetratricopeptide repeat domain"/>
    <property type="match status" value="3"/>
</dbReference>
<feature type="repeat" description="TPR" evidence="8">
    <location>
        <begin position="177"/>
        <end position="210"/>
    </location>
</feature>
<dbReference type="Gene3D" id="3.40.50.2000">
    <property type="entry name" value="Glycogen Phosphorylase B"/>
    <property type="match status" value="1"/>
</dbReference>